<evidence type="ECO:0000256" key="7">
    <source>
        <dbReference type="ARBA" id="ARBA00022692"/>
    </source>
</evidence>
<evidence type="ECO:0000256" key="13">
    <source>
        <dbReference type="ARBA" id="ARBA00023136"/>
    </source>
</evidence>
<dbReference type="SUPFAM" id="SSF51735">
    <property type="entry name" value="NAD(P)-binding Rossmann-fold domains"/>
    <property type="match status" value="1"/>
</dbReference>
<evidence type="ECO:0000256" key="2">
    <source>
        <dbReference type="ARBA" id="ARBA00004447"/>
    </source>
</evidence>
<evidence type="ECO:0000256" key="12">
    <source>
        <dbReference type="ARBA" id="ARBA00023034"/>
    </source>
</evidence>
<name>A0A1J4MC05_9CRYT</name>
<organism evidence="19 20">
    <name type="scientific">Cryptosporidium ubiquitum</name>
    <dbReference type="NCBI Taxonomy" id="857276"/>
    <lineage>
        <taxon>Eukaryota</taxon>
        <taxon>Sar</taxon>
        <taxon>Alveolata</taxon>
        <taxon>Apicomplexa</taxon>
        <taxon>Conoidasida</taxon>
        <taxon>Coccidia</taxon>
        <taxon>Eucoccidiorida</taxon>
        <taxon>Eimeriorina</taxon>
        <taxon>Cryptosporidiidae</taxon>
        <taxon>Cryptosporidium</taxon>
    </lineage>
</organism>
<dbReference type="GO" id="GO:0070403">
    <property type="term" value="F:NAD+ binding"/>
    <property type="evidence" value="ECO:0007669"/>
    <property type="project" value="InterPro"/>
</dbReference>
<gene>
    <name evidence="19" type="ORF">cubi_00567</name>
</gene>
<dbReference type="EC" id="4.1.1.35" evidence="5"/>
<comment type="pathway">
    <text evidence="3">Nucleotide-sugar biosynthesis; UDP-alpha-D-xylose biosynthesis; UDP-alpha-D-xylose from UDP-alpha-D-glucuronate: step 1/1.</text>
</comment>
<reference evidence="19 20" key="1">
    <citation type="submission" date="2016-10" db="EMBL/GenBank/DDBJ databases">
        <title>Reductive evolution of mitochondrial metabolism and differential evolution of invasion-related proteins in Cryptosporidium.</title>
        <authorList>
            <person name="Liu S."/>
            <person name="Roellig D.M."/>
            <person name="Guo Y."/>
            <person name="Li N."/>
            <person name="Frace M.A."/>
            <person name="Tang K."/>
            <person name="Zhang L."/>
            <person name="Feng Y."/>
            <person name="Xiao L."/>
        </authorList>
    </citation>
    <scope>NUCLEOTIDE SEQUENCE [LARGE SCALE GENOMIC DNA]</scope>
    <source>
        <strain evidence="19">39726</strain>
    </source>
</reference>
<dbReference type="GO" id="GO:0033320">
    <property type="term" value="P:UDP-D-xylose biosynthetic process"/>
    <property type="evidence" value="ECO:0007669"/>
    <property type="project" value="UniProtKB-UniPathway"/>
</dbReference>
<dbReference type="OrthoDB" id="331544at2759"/>
<keyword evidence="7" id="KW-0812">Transmembrane</keyword>
<keyword evidence="13" id="KW-0472">Membrane</keyword>
<dbReference type="EMBL" id="LRBP01000027">
    <property type="protein sequence ID" value="OII71760.1"/>
    <property type="molecule type" value="Genomic_DNA"/>
</dbReference>
<dbReference type="CDD" id="cd05230">
    <property type="entry name" value="UGD_SDR_e"/>
    <property type="match status" value="1"/>
</dbReference>
<evidence type="ECO:0000256" key="5">
    <source>
        <dbReference type="ARBA" id="ARBA00012290"/>
    </source>
</evidence>
<evidence type="ECO:0000256" key="4">
    <source>
        <dbReference type="ARBA" id="ARBA00007505"/>
    </source>
</evidence>
<dbReference type="GO" id="GO:0048040">
    <property type="term" value="F:UDP-glucuronate decarboxylase activity"/>
    <property type="evidence" value="ECO:0007669"/>
    <property type="project" value="UniProtKB-EC"/>
</dbReference>
<dbReference type="VEuPathDB" id="CryptoDB:cubi_00567"/>
<evidence type="ECO:0000313" key="19">
    <source>
        <dbReference type="EMBL" id="OII71760.1"/>
    </source>
</evidence>
<comment type="subcellular location">
    <subcellularLocation>
        <location evidence="2">Golgi apparatus</location>
        <location evidence="2">Golgi stack membrane</location>
        <topology evidence="2">Single-pass type II membrane protein</topology>
    </subcellularLocation>
</comment>
<dbReference type="PANTHER" id="PTHR43078">
    <property type="entry name" value="UDP-GLUCURONIC ACID DECARBOXYLASE-RELATED"/>
    <property type="match status" value="1"/>
</dbReference>
<evidence type="ECO:0000256" key="3">
    <source>
        <dbReference type="ARBA" id="ARBA00005100"/>
    </source>
</evidence>
<dbReference type="FunFam" id="3.40.50.720:FF:000065">
    <property type="entry name" value="UDP-glucuronic acid decarboxylase 1"/>
    <property type="match status" value="1"/>
</dbReference>
<keyword evidence="8" id="KW-0210">Decarboxylase</keyword>
<keyword evidence="10" id="KW-1133">Transmembrane helix</keyword>
<evidence type="ECO:0000256" key="11">
    <source>
        <dbReference type="ARBA" id="ARBA00023027"/>
    </source>
</evidence>
<accession>A0A1J4MC05</accession>
<evidence type="ECO:0000256" key="10">
    <source>
        <dbReference type="ARBA" id="ARBA00022989"/>
    </source>
</evidence>
<evidence type="ECO:0000256" key="14">
    <source>
        <dbReference type="ARBA" id="ARBA00023180"/>
    </source>
</evidence>
<protein>
    <recommendedName>
        <fullName evidence="6">UDP-glucuronic acid decarboxylase 1</fullName>
        <ecNumber evidence="5">4.1.1.35</ecNumber>
    </recommendedName>
    <alternativeName>
        <fullName evidence="16">UDP-glucuronate decarboxylase 1</fullName>
    </alternativeName>
</protein>
<proteinExistence type="inferred from homology"/>
<evidence type="ECO:0000313" key="20">
    <source>
        <dbReference type="Proteomes" id="UP000186176"/>
    </source>
</evidence>
<keyword evidence="9" id="KW-0735">Signal-anchor</keyword>
<evidence type="ECO:0000256" key="15">
    <source>
        <dbReference type="ARBA" id="ARBA00023239"/>
    </source>
</evidence>
<comment type="cofactor">
    <cofactor evidence="1">
        <name>NAD(+)</name>
        <dbReference type="ChEBI" id="CHEBI:57540"/>
    </cofactor>
</comment>
<dbReference type="Pfam" id="PF16363">
    <property type="entry name" value="GDP_Man_Dehyd"/>
    <property type="match status" value="1"/>
</dbReference>
<dbReference type="GO" id="GO:0042732">
    <property type="term" value="P:D-xylose metabolic process"/>
    <property type="evidence" value="ECO:0007669"/>
    <property type="project" value="InterPro"/>
</dbReference>
<keyword evidence="11" id="KW-0520">NAD</keyword>
<comment type="catalytic activity">
    <reaction evidence="17">
        <text>UDP-alpha-D-glucuronate + H(+) = UDP-alpha-D-xylose + CO2</text>
        <dbReference type="Rhea" id="RHEA:23916"/>
        <dbReference type="ChEBI" id="CHEBI:15378"/>
        <dbReference type="ChEBI" id="CHEBI:16526"/>
        <dbReference type="ChEBI" id="CHEBI:57632"/>
        <dbReference type="ChEBI" id="CHEBI:58052"/>
        <dbReference type="EC" id="4.1.1.35"/>
    </reaction>
    <physiologicalReaction direction="left-to-right" evidence="17">
        <dbReference type="Rhea" id="RHEA:23917"/>
    </physiologicalReaction>
</comment>
<dbReference type="Gene3D" id="3.40.50.720">
    <property type="entry name" value="NAD(P)-binding Rossmann-like Domain"/>
    <property type="match status" value="1"/>
</dbReference>
<keyword evidence="12" id="KW-0333">Golgi apparatus</keyword>
<dbReference type="RefSeq" id="XP_028873379.1">
    <property type="nucleotide sequence ID" value="XM_029017581.1"/>
</dbReference>
<dbReference type="AlphaFoldDB" id="A0A1J4MC05"/>
<dbReference type="UniPathway" id="UPA00796">
    <property type="reaction ID" value="UER00771"/>
</dbReference>
<dbReference type="GO" id="GO:0032580">
    <property type="term" value="C:Golgi cisterna membrane"/>
    <property type="evidence" value="ECO:0007669"/>
    <property type="project" value="UniProtKB-SubCell"/>
</dbReference>
<evidence type="ECO:0000256" key="8">
    <source>
        <dbReference type="ARBA" id="ARBA00022793"/>
    </source>
</evidence>
<dbReference type="InterPro" id="IPR036291">
    <property type="entry name" value="NAD(P)-bd_dom_sf"/>
</dbReference>
<dbReference type="InterPro" id="IPR016040">
    <property type="entry name" value="NAD(P)-bd_dom"/>
</dbReference>
<keyword evidence="15" id="KW-0456">Lyase</keyword>
<evidence type="ECO:0000256" key="6">
    <source>
        <dbReference type="ARBA" id="ARBA00018816"/>
    </source>
</evidence>
<evidence type="ECO:0000256" key="9">
    <source>
        <dbReference type="ARBA" id="ARBA00022968"/>
    </source>
</evidence>
<keyword evidence="20" id="KW-1185">Reference proteome</keyword>
<dbReference type="PANTHER" id="PTHR43078:SF6">
    <property type="entry name" value="UDP-GLUCURONIC ACID DECARBOXYLASE 1"/>
    <property type="match status" value="1"/>
</dbReference>
<keyword evidence="14" id="KW-0325">Glycoprotein</keyword>
<comment type="caution">
    <text evidence="19">The sequence shown here is derived from an EMBL/GenBank/DDBJ whole genome shotgun (WGS) entry which is preliminary data.</text>
</comment>
<evidence type="ECO:0000259" key="18">
    <source>
        <dbReference type="Pfam" id="PF16363"/>
    </source>
</evidence>
<evidence type="ECO:0000256" key="16">
    <source>
        <dbReference type="ARBA" id="ARBA00031585"/>
    </source>
</evidence>
<comment type="similarity">
    <text evidence="4">Belongs to the NAD(P)-dependent epimerase/dehydratase family. UDP-glucuronic acid decarboxylase subfamily.</text>
</comment>
<dbReference type="InterPro" id="IPR044516">
    <property type="entry name" value="UXS-like"/>
</dbReference>
<sequence length="335" mass="38554">MSNITVLVTGASGFIGSHLVEYLLDKGYYVIALDNFFSGDIKNISVYRDNPRFEIIRYDIIDDIRLEVEEIYHLACPASPIHYQRDPIYTLKTCFIGTMNILEIAKRTNARVVFASTSEVYGDPLIHPQSESYYGNVNTIGTRSCYDEGKRIAETLCMEYYRNNGVDVRIARIFNTYGPRMLFNDGRVVSNFILSSLVNGELPIYGDGTQTRSFCYISDMVDALYKLMKIDRKEFLDNTPFNLGNPNEISILELGEIVRKNVNPNLKVTYRKFPADDPKKRQPDISRAIKLLKWQPKVNIEEGIKETIKDFKTRLDNNKEQIQIFHQKEAKPVLN</sequence>
<evidence type="ECO:0000256" key="17">
    <source>
        <dbReference type="ARBA" id="ARBA00049410"/>
    </source>
</evidence>
<dbReference type="GeneID" id="39977360"/>
<feature type="domain" description="NAD(P)-binding" evidence="18">
    <location>
        <begin position="7"/>
        <end position="307"/>
    </location>
</feature>
<dbReference type="Proteomes" id="UP000186176">
    <property type="component" value="Unassembled WGS sequence"/>
</dbReference>
<evidence type="ECO:0000256" key="1">
    <source>
        <dbReference type="ARBA" id="ARBA00001911"/>
    </source>
</evidence>